<evidence type="ECO:0000256" key="6">
    <source>
        <dbReference type="ARBA" id="ARBA00023237"/>
    </source>
</evidence>
<dbReference type="Proteomes" id="UP000316371">
    <property type="component" value="Unassembled WGS sequence"/>
</dbReference>
<dbReference type="SUPFAM" id="SSF56935">
    <property type="entry name" value="Porins"/>
    <property type="match status" value="1"/>
</dbReference>
<reference evidence="9 10" key="1">
    <citation type="submission" date="2019-07" db="EMBL/GenBank/DDBJ databases">
        <title>Novel species of Flavobacterium.</title>
        <authorList>
            <person name="Liu Q."/>
            <person name="Xin Y.-H."/>
        </authorList>
    </citation>
    <scope>NUCLEOTIDE SEQUENCE [LARGE SCALE GENOMIC DNA]</scope>
    <source>
        <strain evidence="9 10">LB1R34</strain>
    </source>
</reference>
<comment type="similarity">
    <text evidence="7">Belongs to the TonB-dependent receptor family.</text>
</comment>
<evidence type="ECO:0000256" key="1">
    <source>
        <dbReference type="ARBA" id="ARBA00004571"/>
    </source>
</evidence>
<evidence type="ECO:0000256" key="7">
    <source>
        <dbReference type="PROSITE-ProRule" id="PRU01360"/>
    </source>
</evidence>
<dbReference type="RefSeq" id="WP_144255478.1">
    <property type="nucleotide sequence ID" value="NZ_VJZT01000003.1"/>
</dbReference>
<dbReference type="EMBL" id="VJZT01000003">
    <property type="protein sequence ID" value="TRX41290.1"/>
    <property type="molecule type" value="Genomic_DNA"/>
</dbReference>
<comment type="subcellular location">
    <subcellularLocation>
        <location evidence="1 7">Cell outer membrane</location>
        <topology evidence="1 7">Multi-pass membrane protein</topology>
    </subcellularLocation>
</comment>
<evidence type="ECO:0000313" key="10">
    <source>
        <dbReference type="Proteomes" id="UP000316371"/>
    </source>
</evidence>
<dbReference type="Gene3D" id="2.60.40.1120">
    <property type="entry name" value="Carboxypeptidase-like, regulatory domain"/>
    <property type="match status" value="1"/>
</dbReference>
<dbReference type="InterPro" id="IPR039426">
    <property type="entry name" value="TonB-dep_rcpt-like"/>
</dbReference>
<dbReference type="Gene3D" id="2.40.170.20">
    <property type="entry name" value="TonB-dependent receptor, beta-barrel domain"/>
    <property type="match status" value="1"/>
</dbReference>
<dbReference type="InterPro" id="IPR023997">
    <property type="entry name" value="TonB-dep_OMP_SusC/RagA_CS"/>
</dbReference>
<dbReference type="InterPro" id="IPR008969">
    <property type="entry name" value="CarboxyPept-like_regulatory"/>
</dbReference>
<keyword evidence="6 7" id="KW-0998">Cell outer membrane</keyword>
<keyword evidence="10" id="KW-1185">Reference proteome</keyword>
<evidence type="ECO:0000259" key="8">
    <source>
        <dbReference type="Pfam" id="PF07715"/>
    </source>
</evidence>
<keyword evidence="4 7" id="KW-0812">Transmembrane</keyword>
<sequence>MKKLLSNLTHWKGNLRAFPLLCFLLLASNFIAAQIKVQGVVSDPNGMTIPGVNILVVGSKESVSTTIDGKYEIVVPANATLLFSFVGYVSQKVAVKGATKLNVTLKSATEDLKEVVVNVGYGTQKKKDVNSAISSIKSKDLGDSPQVTLDQMMQGRAAGVTVTNNSGQPGGDVSVKIRGTTSIGGTNEPLYVIDGIPISGDATNSSTSGRPLAGAYTGSNAASVTVSPLSLINPNDIETMDILKDASATAIYGSRGANGVVVITTKSGKKGTGKLTYDTYVASQDQAKLLDVMNLRQFATQQNALALQTGRTDALRAEFAKPELLGEGTNWQKEIYKTGVLMSHQLSFSGAKDGMSYYVSGGYINQEGTVIGSRYKRYNFKTNLDTKVKEWLKMGVNISTGISNEDITLNGSSNGIVSTSILGSPDVAVRNTDGTYAGPPPSVAGRPSYNFINPVAAAFLKTNNLIRKSFMGNFYSEAKLAKGLEYRFEFGGSTEISTNEEFNPTYKWGASTNEHASLIERNQSWYSLNIKNLLTYKLTLGKSNFNLLAGQEANDSHWEGSAVGVSDFLSNDLTTISLGDKASLVYGDYKGSAALYSYFGRLVYDFDGKYGLNATMRADGSSKFAEGHKWGYFPAVSVSWKLSNESFMENTKQYIDNIKFRLGYGETGNQNIGGGAYLSNIRKLGTFEGNGFLADNISNPALQWETSKQVNLGLDFTLFDSKLSSTIDVYRKKSEGFLYKLPLPMYLTGLESYQGGINAPMSNVGSMENKGIDITLTYANKFGSDFSWNSTLIFSKYVNKLLEITNGLNLQREATLTSNDAKTVTNTVVGQPIGQFYGLQSLGLIRTEAQLASAPIPHLGTKDEPSQLGDVLYKDQDGDGKITNKDYVSMGNPHPDFTYGFTNSFKYKTFELSVMLQGSQGNKILNLTRRAGTTNSQLYQNQLAEAADFWTPDNINAKYPRPILDAKGHANMVISDRYVEDGSYLRIQNITFAYSLPSELVAKAKLSKVRLYTGIQNLYTFTKYSGYDPEVGSLNQDALLSGVDNGRYPSPRTFTLGLNVEF</sequence>
<keyword evidence="2 7" id="KW-0813">Transport</keyword>
<gene>
    <name evidence="9" type="ORF">FNW21_04115</name>
</gene>
<dbReference type="GO" id="GO:0009279">
    <property type="term" value="C:cell outer membrane"/>
    <property type="evidence" value="ECO:0007669"/>
    <property type="project" value="UniProtKB-SubCell"/>
</dbReference>
<feature type="domain" description="TonB-dependent receptor plug" evidence="8">
    <location>
        <begin position="125"/>
        <end position="260"/>
    </location>
</feature>
<dbReference type="InterPro" id="IPR023996">
    <property type="entry name" value="TonB-dep_OMP_SusC/RagA"/>
</dbReference>
<protein>
    <submittedName>
        <fullName evidence="9">TonB-dependent receptor</fullName>
    </submittedName>
</protein>
<dbReference type="SUPFAM" id="SSF49464">
    <property type="entry name" value="Carboxypeptidase regulatory domain-like"/>
    <property type="match status" value="1"/>
</dbReference>
<evidence type="ECO:0000313" key="9">
    <source>
        <dbReference type="EMBL" id="TRX41290.1"/>
    </source>
</evidence>
<dbReference type="InterPro" id="IPR036942">
    <property type="entry name" value="Beta-barrel_TonB_sf"/>
</dbReference>
<dbReference type="Pfam" id="PF13715">
    <property type="entry name" value="CarbopepD_reg_2"/>
    <property type="match status" value="1"/>
</dbReference>
<dbReference type="PROSITE" id="PS52016">
    <property type="entry name" value="TONB_DEPENDENT_REC_3"/>
    <property type="match status" value="1"/>
</dbReference>
<organism evidence="9 10">
    <name type="scientific">Flavobacterium restrictum</name>
    <dbReference type="NCBI Taxonomy" id="2594428"/>
    <lineage>
        <taxon>Bacteria</taxon>
        <taxon>Pseudomonadati</taxon>
        <taxon>Bacteroidota</taxon>
        <taxon>Flavobacteriia</taxon>
        <taxon>Flavobacteriales</taxon>
        <taxon>Flavobacteriaceae</taxon>
        <taxon>Flavobacterium</taxon>
    </lineage>
</organism>
<dbReference type="NCBIfam" id="TIGR04056">
    <property type="entry name" value="OMP_RagA_SusC"/>
    <property type="match status" value="1"/>
</dbReference>
<dbReference type="InterPro" id="IPR012910">
    <property type="entry name" value="Plug_dom"/>
</dbReference>
<keyword evidence="5 7" id="KW-0472">Membrane</keyword>
<proteinExistence type="inferred from homology"/>
<keyword evidence="9" id="KW-0675">Receptor</keyword>
<dbReference type="NCBIfam" id="TIGR04057">
    <property type="entry name" value="SusC_RagA_signa"/>
    <property type="match status" value="1"/>
</dbReference>
<dbReference type="Gene3D" id="2.170.130.10">
    <property type="entry name" value="TonB-dependent receptor, plug domain"/>
    <property type="match status" value="1"/>
</dbReference>
<accession>A0A553E8H6</accession>
<dbReference type="Pfam" id="PF07715">
    <property type="entry name" value="Plug"/>
    <property type="match status" value="1"/>
</dbReference>
<keyword evidence="3 7" id="KW-1134">Transmembrane beta strand</keyword>
<evidence type="ECO:0000256" key="5">
    <source>
        <dbReference type="ARBA" id="ARBA00023136"/>
    </source>
</evidence>
<evidence type="ECO:0000256" key="2">
    <source>
        <dbReference type="ARBA" id="ARBA00022448"/>
    </source>
</evidence>
<dbReference type="AlphaFoldDB" id="A0A553E8H6"/>
<dbReference type="InterPro" id="IPR037066">
    <property type="entry name" value="Plug_dom_sf"/>
</dbReference>
<dbReference type="InterPro" id="IPR018247">
    <property type="entry name" value="EF_Hand_1_Ca_BS"/>
</dbReference>
<name>A0A553E8H6_9FLAO</name>
<dbReference type="PROSITE" id="PS00018">
    <property type="entry name" value="EF_HAND_1"/>
    <property type="match status" value="1"/>
</dbReference>
<comment type="caution">
    <text evidence="9">The sequence shown here is derived from an EMBL/GenBank/DDBJ whole genome shotgun (WGS) entry which is preliminary data.</text>
</comment>
<dbReference type="OrthoDB" id="9768177at2"/>
<evidence type="ECO:0000256" key="3">
    <source>
        <dbReference type="ARBA" id="ARBA00022452"/>
    </source>
</evidence>
<evidence type="ECO:0000256" key="4">
    <source>
        <dbReference type="ARBA" id="ARBA00022692"/>
    </source>
</evidence>